<dbReference type="eggNOG" id="COG2808">
    <property type="taxonomic scope" value="Bacteria"/>
</dbReference>
<dbReference type="EMBL" id="CP002985">
    <property type="protein sequence ID" value="AEM47634.1"/>
    <property type="molecule type" value="Genomic_DNA"/>
</dbReference>
<dbReference type="KEGG" id="afi:Acife_1490"/>
<dbReference type="Pfam" id="PF04299">
    <property type="entry name" value="FMN_bind_2"/>
    <property type="match status" value="1"/>
</dbReference>
<sequence>MYCPEAFAEMHPEVLRALIQRYPLATLVSVGGNGLEANHIPLYLAPGEGPQPVLQGHVARANPLWREAPPDGEVLVIFQGPQHYISPSWYATKAKTGKVVPTWNYAVVHAHGQLQVRDDPDWVRKQMISLTAQQENNFTLPWQVDDAPQDFTERLIGQVVGMEIPISRWVGKWKVSQNQPLGNRDSVVAHLEQQKKPDSEAMAEYVLVSLKDGKKERLE</sequence>
<dbReference type="SUPFAM" id="SSF50475">
    <property type="entry name" value="FMN-binding split barrel"/>
    <property type="match status" value="1"/>
</dbReference>
<dbReference type="PANTHER" id="PTHR35802">
    <property type="entry name" value="PROTEASE SYNTHASE AND SPORULATION PROTEIN PAI 2"/>
    <property type="match status" value="1"/>
</dbReference>
<protein>
    <submittedName>
        <fullName evidence="1">FMN-binding negative transcriptional regulator</fullName>
    </submittedName>
</protein>
<reference evidence="1 2" key="1">
    <citation type="journal article" date="2011" name="J. Bacteriol.">
        <title>Draft genome of the psychrotolerant acidophile Acidithiobacillus ferrivorans SS3.</title>
        <authorList>
            <person name="Liljeqvist M."/>
            <person name="Valdes J."/>
            <person name="Holmes D.S."/>
            <person name="Dopson M."/>
        </authorList>
    </citation>
    <scope>NUCLEOTIDE SEQUENCE [LARGE SCALE GENOMIC DNA]</scope>
    <source>
        <strain evidence="1 2">SS3</strain>
    </source>
</reference>
<dbReference type="RefSeq" id="WP_014028891.1">
    <property type="nucleotide sequence ID" value="NC_015942.1"/>
</dbReference>
<gene>
    <name evidence="1" type="ORF">Acife_1490</name>
</gene>
<name>G0JRP1_9PROT</name>
<proteinExistence type="predicted"/>
<dbReference type="InterPro" id="IPR007396">
    <property type="entry name" value="TR_PAI2-type"/>
</dbReference>
<dbReference type="Gene3D" id="2.30.110.10">
    <property type="entry name" value="Electron Transport, Fmn-binding Protein, Chain A"/>
    <property type="match status" value="1"/>
</dbReference>
<dbReference type="PANTHER" id="PTHR35802:SF1">
    <property type="entry name" value="PROTEASE SYNTHASE AND SPORULATION PROTEIN PAI 2"/>
    <property type="match status" value="1"/>
</dbReference>
<dbReference type="STRING" id="743299.Acife_1490"/>
<dbReference type="HOGENOM" id="CLU_065853_0_1_6"/>
<evidence type="ECO:0000313" key="1">
    <source>
        <dbReference type="EMBL" id="AEM47634.1"/>
    </source>
</evidence>
<evidence type="ECO:0000313" key="2">
    <source>
        <dbReference type="Proteomes" id="UP000009220"/>
    </source>
</evidence>
<dbReference type="Proteomes" id="UP000009220">
    <property type="component" value="Chromosome"/>
</dbReference>
<dbReference type="AlphaFoldDB" id="G0JRP1"/>
<dbReference type="InterPro" id="IPR012349">
    <property type="entry name" value="Split_barrel_FMN-bd"/>
</dbReference>
<dbReference type="PIRSF" id="PIRSF010372">
    <property type="entry name" value="PaiB"/>
    <property type="match status" value="1"/>
</dbReference>
<organism evidence="1 2">
    <name type="scientific">Acidithiobacillus ferrivorans SS3</name>
    <dbReference type="NCBI Taxonomy" id="743299"/>
    <lineage>
        <taxon>Bacteria</taxon>
        <taxon>Pseudomonadati</taxon>
        <taxon>Pseudomonadota</taxon>
        <taxon>Acidithiobacillia</taxon>
        <taxon>Acidithiobacillales</taxon>
        <taxon>Acidithiobacillaceae</taxon>
        <taxon>Acidithiobacillus</taxon>
    </lineage>
</organism>
<accession>G0JRP1</accession>